<sequence length="374" mass="42998">MTTAILYSKLNYDSNYKLIQLTPEIFGALYAKKTLEFKATDPEQPVVLCSEDTTWILKQKNHSNTVLLMKEVGSHINSSTPNALIDKAQLCTHHLGFTKLDSELEPRLTEGQINFTSLPIYNGDKSEFLNNTKDRSLTYWSLENVKRCSPCSEREFNNKWHSIGGCVINGYACLLSHDFISRTLHIMLMSCMAENLALDEMEIDRTFEAVKKDIDDTDSNITFTKEMIATVIGKFCTPCGSTTWKLDEKLVSVWYGIIALKKFASSRMISEDEFMIKWKSQFPPYFSCNLDFSVLRGHFYRPLGSGVQYLSVSTLPNDVRDRFKHLFKLQSTWELEEIEPYIKGLNIKGLKIDSFVMKYARRRKQGKRTLVSSR</sequence>
<protein>
    <submittedName>
        <fullName evidence="3">LAFE_0F09846g1_1</fullName>
    </submittedName>
</protein>
<dbReference type="GO" id="GO:0000775">
    <property type="term" value="C:chromosome, centromeric region"/>
    <property type="evidence" value="ECO:0007669"/>
    <property type="project" value="TreeGrafter"/>
</dbReference>
<name>A0A1G4MFG6_LACFM</name>
<dbReference type="Pfam" id="PF09724">
    <property type="entry name" value="Dcc1"/>
    <property type="match status" value="1"/>
</dbReference>
<organism evidence="3 4">
    <name type="scientific">Lachancea fermentati</name>
    <name type="common">Zygosaccharomyces fermentati</name>
    <dbReference type="NCBI Taxonomy" id="4955"/>
    <lineage>
        <taxon>Eukaryota</taxon>
        <taxon>Fungi</taxon>
        <taxon>Dikarya</taxon>
        <taxon>Ascomycota</taxon>
        <taxon>Saccharomycotina</taxon>
        <taxon>Saccharomycetes</taxon>
        <taxon>Saccharomycetales</taxon>
        <taxon>Saccharomycetaceae</taxon>
        <taxon>Lachancea</taxon>
    </lineage>
</organism>
<reference evidence="4" key="1">
    <citation type="submission" date="2016-03" db="EMBL/GenBank/DDBJ databases">
        <authorList>
            <person name="Devillers H."/>
        </authorList>
    </citation>
    <scope>NUCLEOTIDE SEQUENCE [LARGE SCALE GENOMIC DNA]</scope>
</reference>
<evidence type="ECO:0000256" key="1">
    <source>
        <dbReference type="ARBA" id="ARBA00007017"/>
    </source>
</evidence>
<evidence type="ECO:0000313" key="4">
    <source>
        <dbReference type="Proteomes" id="UP000190831"/>
    </source>
</evidence>
<dbReference type="GO" id="GO:0031390">
    <property type="term" value="C:Ctf18 RFC-like complex"/>
    <property type="evidence" value="ECO:0007669"/>
    <property type="project" value="InterPro"/>
</dbReference>
<evidence type="ECO:0000313" key="3">
    <source>
        <dbReference type="EMBL" id="SCW02590.1"/>
    </source>
</evidence>
<dbReference type="OMA" id="DSESWPF"/>
<dbReference type="GO" id="GO:0006260">
    <property type="term" value="P:DNA replication"/>
    <property type="evidence" value="ECO:0007669"/>
    <property type="project" value="UniProtKB-KW"/>
</dbReference>
<dbReference type="AlphaFoldDB" id="A0A1G4MFG6"/>
<proteinExistence type="inferred from homology"/>
<gene>
    <name evidence="3" type="ORF">LAFE_0F09846G</name>
</gene>
<dbReference type="Proteomes" id="UP000190831">
    <property type="component" value="Chromosome F"/>
</dbReference>
<accession>A0A1G4MFG6</accession>
<evidence type="ECO:0000256" key="2">
    <source>
        <dbReference type="ARBA" id="ARBA00022705"/>
    </source>
</evidence>
<dbReference type="OrthoDB" id="276989at2759"/>
<dbReference type="PANTHER" id="PTHR13395">
    <property type="entry name" value="SISTER CHROMATID COHESION PROTEIN DCC1-RELATED"/>
    <property type="match status" value="1"/>
</dbReference>
<comment type="similarity">
    <text evidence="1">Belongs to the DCC1 family.</text>
</comment>
<dbReference type="PANTHER" id="PTHR13395:SF6">
    <property type="entry name" value="SISTER CHROMATID COHESION PROTEIN DCC1"/>
    <property type="match status" value="1"/>
</dbReference>
<keyword evidence="4" id="KW-1185">Reference proteome</keyword>
<dbReference type="InterPro" id="IPR019128">
    <property type="entry name" value="Dcc1"/>
</dbReference>
<keyword evidence="2" id="KW-0235">DNA replication</keyword>
<dbReference type="STRING" id="4955.A0A1G4MFG6"/>
<dbReference type="GO" id="GO:0034088">
    <property type="term" value="P:maintenance of mitotic sister chromatid cohesion"/>
    <property type="evidence" value="ECO:0007669"/>
    <property type="project" value="TreeGrafter"/>
</dbReference>
<dbReference type="GO" id="GO:0000785">
    <property type="term" value="C:chromatin"/>
    <property type="evidence" value="ECO:0007669"/>
    <property type="project" value="TreeGrafter"/>
</dbReference>
<dbReference type="EMBL" id="LT598490">
    <property type="protein sequence ID" value="SCW02590.1"/>
    <property type="molecule type" value="Genomic_DNA"/>
</dbReference>